<proteinExistence type="predicted"/>
<dbReference type="Proteomes" id="UP000663981">
    <property type="component" value="Unassembled WGS sequence"/>
</dbReference>
<evidence type="ECO:0000313" key="2">
    <source>
        <dbReference type="Proteomes" id="UP000663981"/>
    </source>
</evidence>
<gene>
    <name evidence="1" type="ORF">I7822_15330</name>
</gene>
<keyword evidence="2" id="KW-1185">Reference proteome</keyword>
<reference evidence="1 2" key="1">
    <citation type="submission" date="2021-03" db="EMBL/GenBank/DDBJ databases">
        <title>Whole genome sequence of Metabacillus bambusae BG109.</title>
        <authorList>
            <person name="Jeong J.W."/>
        </authorList>
    </citation>
    <scope>NUCLEOTIDE SEQUENCE [LARGE SCALE GENOMIC DNA]</scope>
    <source>
        <strain evidence="1 2">BG109</strain>
    </source>
</reference>
<dbReference type="RefSeq" id="WP_207979699.1">
    <property type="nucleotide sequence ID" value="NZ_JAGDEL010000011.1"/>
</dbReference>
<accession>A0ABS3N4C1</accession>
<dbReference type="EMBL" id="JAGDEL010000011">
    <property type="protein sequence ID" value="MBO1513028.1"/>
    <property type="molecule type" value="Genomic_DNA"/>
</dbReference>
<name>A0ABS3N4C1_9BACI</name>
<organism evidence="1 2">
    <name type="scientific">Metabacillus bambusae</name>
    <dbReference type="NCBI Taxonomy" id="2795218"/>
    <lineage>
        <taxon>Bacteria</taxon>
        <taxon>Bacillati</taxon>
        <taxon>Bacillota</taxon>
        <taxon>Bacilli</taxon>
        <taxon>Bacillales</taxon>
        <taxon>Bacillaceae</taxon>
        <taxon>Metabacillus</taxon>
    </lineage>
</organism>
<sequence length="137" mass="16108">MNSKYKLYVDEILNTWQEKLRKGAFKLINKYGYPDEASASKLIWYNNGNWKRTIAHRDALTYLLSNNQPNFLEQTFEYIHSMGEMNLEGFNKENIYINRTNKEITVFGENEAVNLIALNILLDKDKESYKSKSQKAL</sequence>
<comment type="caution">
    <text evidence="1">The sequence shown here is derived from an EMBL/GenBank/DDBJ whole genome shotgun (WGS) entry which is preliminary data.</text>
</comment>
<protein>
    <submittedName>
        <fullName evidence="1">Uncharacterized protein</fullName>
    </submittedName>
</protein>
<evidence type="ECO:0000313" key="1">
    <source>
        <dbReference type="EMBL" id="MBO1513028.1"/>
    </source>
</evidence>